<dbReference type="GO" id="GO:0000476">
    <property type="term" value="P:maturation of 4.5S rRNA"/>
    <property type="evidence" value="ECO:0000318"/>
    <property type="project" value="GO_Central"/>
</dbReference>
<feature type="compositionally biased region" description="Basic residues" evidence="1">
    <location>
        <begin position="94"/>
        <end position="112"/>
    </location>
</feature>
<evidence type="ECO:0000256" key="1">
    <source>
        <dbReference type="SAM" id="MobiDB-lite"/>
    </source>
</evidence>
<dbReference type="InterPro" id="IPR000999">
    <property type="entry name" value="RNase_III_dom"/>
</dbReference>
<keyword evidence="4" id="KW-1185">Reference proteome</keyword>
<dbReference type="GO" id="GO:0004540">
    <property type="term" value="F:RNA nuclease activity"/>
    <property type="evidence" value="ECO:0000318"/>
    <property type="project" value="GO_Central"/>
</dbReference>
<reference evidence="4" key="1">
    <citation type="journal article" date="2016" name="Nature">
        <title>The genome of the seagrass Zostera marina reveals angiosperm adaptation to the sea.</title>
        <authorList>
            <person name="Olsen J.L."/>
            <person name="Rouze P."/>
            <person name="Verhelst B."/>
            <person name="Lin Y.-C."/>
            <person name="Bayer T."/>
            <person name="Collen J."/>
            <person name="Dattolo E."/>
            <person name="De Paoli E."/>
            <person name="Dittami S."/>
            <person name="Maumus F."/>
            <person name="Michel G."/>
            <person name="Kersting A."/>
            <person name="Lauritano C."/>
            <person name="Lohaus R."/>
            <person name="Toepel M."/>
            <person name="Tonon T."/>
            <person name="Vanneste K."/>
            <person name="Amirebrahimi M."/>
            <person name="Brakel J."/>
            <person name="Bostroem C."/>
            <person name="Chovatia M."/>
            <person name="Grimwood J."/>
            <person name="Jenkins J.W."/>
            <person name="Jueterbock A."/>
            <person name="Mraz A."/>
            <person name="Stam W.T."/>
            <person name="Tice H."/>
            <person name="Bornberg-Bauer E."/>
            <person name="Green P.J."/>
            <person name="Pearson G.A."/>
            <person name="Procaccini G."/>
            <person name="Duarte C.M."/>
            <person name="Schmutz J."/>
            <person name="Reusch T.B.H."/>
            <person name="Van de Peer Y."/>
        </authorList>
    </citation>
    <scope>NUCLEOTIDE SEQUENCE [LARGE SCALE GENOMIC DNA]</scope>
    <source>
        <strain evidence="4">cv. Finnish</strain>
    </source>
</reference>
<sequence length="294" mass="33433">MGSDYFPIYNRIQFTVPRRENWQLIREAMLGMTISLVSVTTLRPMRETKFVTISTPIRYVGALKTSASINETVLEAAPSTIQPDIFNKEENAVKKNKQSSSRIRRTSRKMTPKKGEQANQLYLGYETWSPVTTKPKMNRPRSAHTAATLAYLGDCVFELYARRHFLFPPLSIDVYNERVKSVVRCEGQDALLKKLVENEYLTDEERDILRWGKNNASNKGRTRKHAGIAVYTRASSLETLIGHLYLTDTKRLEDVMSRLGFSAGSSNEKIVEKQKGVVVRCELEVEQKGGASYV</sequence>
<name>A0A0K9PE34_ZOSMR</name>
<feature type="domain" description="RNase III" evidence="2">
    <location>
        <begin position="148"/>
        <end position="248"/>
    </location>
</feature>
<protein>
    <recommendedName>
        <fullName evidence="2">RNase III domain-containing protein</fullName>
    </recommendedName>
</protein>
<proteinExistence type="predicted"/>
<dbReference type="InterPro" id="IPR036389">
    <property type="entry name" value="RNase_III_sf"/>
</dbReference>
<dbReference type="Gene3D" id="1.10.1520.10">
    <property type="entry name" value="Ribonuclease III domain"/>
    <property type="match status" value="1"/>
</dbReference>
<dbReference type="CDD" id="cd00593">
    <property type="entry name" value="RIBOc"/>
    <property type="match status" value="1"/>
</dbReference>
<dbReference type="PANTHER" id="PTHR34276">
    <property type="entry name" value="MINI-RIBONUCLEASE 3"/>
    <property type="match status" value="1"/>
</dbReference>
<dbReference type="GO" id="GO:0004525">
    <property type="term" value="F:ribonuclease III activity"/>
    <property type="evidence" value="ECO:0007669"/>
    <property type="project" value="InterPro"/>
</dbReference>
<comment type="caution">
    <text evidence="3">The sequence shown here is derived from an EMBL/GenBank/DDBJ whole genome shotgun (WGS) entry which is preliminary data.</text>
</comment>
<dbReference type="AlphaFoldDB" id="A0A0K9PE34"/>
<evidence type="ECO:0000259" key="2">
    <source>
        <dbReference type="Pfam" id="PF00636"/>
    </source>
</evidence>
<organism evidence="3 4">
    <name type="scientific">Zostera marina</name>
    <name type="common">Eelgrass</name>
    <dbReference type="NCBI Taxonomy" id="29655"/>
    <lineage>
        <taxon>Eukaryota</taxon>
        <taxon>Viridiplantae</taxon>
        <taxon>Streptophyta</taxon>
        <taxon>Embryophyta</taxon>
        <taxon>Tracheophyta</taxon>
        <taxon>Spermatophyta</taxon>
        <taxon>Magnoliopsida</taxon>
        <taxon>Liliopsida</taxon>
        <taxon>Zosteraceae</taxon>
        <taxon>Zostera</taxon>
    </lineage>
</organism>
<gene>
    <name evidence="3" type="ORF">ZOSMA_29G01720</name>
</gene>
<dbReference type="Pfam" id="PF00636">
    <property type="entry name" value="Ribonuclease_3"/>
    <property type="match status" value="1"/>
</dbReference>
<dbReference type="GO" id="GO:0000967">
    <property type="term" value="P:rRNA 5'-end processing"/>
    <property type="evidence" value="ECO:0000318"/>
    <property type="project" value="GO_Central"/>
</dbReference>
<accession>A0A0K9PE34</accession>
<dbReference type="PANTHER" id="PTHR34276:SF1">
    <property type="entry name" value="MINI-RIBONUCLEASE 3"/>
    <property type="match status" value="1"/>
</dbReference>
<feature type="region of interest" description="Disordered" evidence="1">
    <location>
        <begin position="92"/>
        <end position="115"/>
    </location>
</feature>
<evidence type="ECO:0000313" key="4">
    <source>
        <dbReference type="Proteomes" id="UP000036987"/>
    </source>
</evidence>
<dbReference type="GO" id="GO:0009507">
    <property type="term" value="C:chloroplast"/>
    <property type="evidence" value="ECO:0000318"/>
    <property type="project" value="GO_Central"/>
</dbReference>
<dbReference type="SUPFAM" id="SSF69065">
    <property type="entry name" value="RNase III domain-like"/>
    <property type="match status" value="1"/>
</dbReference>
<dbReference type="EMBL" id="LFYR01000980">
    <property type="protein sequence ID" value="KMZ66507.1"/>
    <property type="molecule type" value="Genomic_DNA"/>
</dbReference>
<dbReference type="STRING" id="29655.A0A0K9PE34"/>
<dbReference type="OrthoDB" id="495795at2759"/>
<dbReference type="Proteomes" id="UP000036987">
    <property type="component" value="Unassembled WGS sequence"/>
</dbReference>
<evidence type="ECO:0000313" key="3">
    <source>
        <dbReference type="EMBL" id="KMZ66507.1"/>
    </source>
</evidence>